<gene>
    <name evidence="3" type="ORF">KCTCHS21_59790</name>
</gene>
<sequence length="356" mass="40184">MKKLKVGVIGVGEVAQIIHLPILESLPELYEMVAFCDISPKLLAKMGEKYRVTNLYSNVTEMLEQSELDAVFVLNNMEYHTDCTVAALQRNIHVFVEKPMCVTEEEARAIIGARDASNSQVMVGYMRRFAPAYLRALEEVRTMGPINYARVRDIIGPNAYFTGQSGTRVYRFDDIPAEAVQDRKTRNARLMREAIGDQAPETYDAYGLLLGLNSHDISAMREMLGVPKSVKAVASSHGGRFKTAILEFDGYNAVFETGVDQQGRFDAHIEVYGERKSVLVQYDTPYLRQLPTTLRIRETIGDALEETVIRPTYKDAYTCELEYFHQVAATGMRPKTTPEDYLQDLAIFSMMMDAIK</sequence>
<evidence type="ECO:0000259" key="2">
    <source>
        <dbReference type="Pfam" id="PF22725"/>
    </source>
</evidence>
<dbReference type="Proteomes" id="UP000289856">
    <property type="component" value="Chromosome"/>
</dbReference>
<dbReference type="SUPFAM" id="SSF51735">
    <property type="entry name" value="NAD(P)-binding Rossmann-fold domains"/>
    <property type="match status" value="1"/>
</dbReference>
<dbReference type="InterPro" id="IPR000683">
    <property type="entry name" value="Gfo/Idh/MocA-like_OxRdtase_N"/>
</dbReference>
<dbReference type="GO" id="GO:0000166">
    <property type="term" value="F:nucleotide binding"/>
    <property type="evidence" value="ECO:0007669"/>
    <property type="project" value="InterPro"/>
</dbReference>
<dbReference type="Gene3D" id="3.40.50.720">
    <property type="entry name" value="NAD(P)-binding Rossmann-like Domain"/>
    <property type="match status" value="1"/>
</dbReference>
<dbReference type="EMBL" id="AP019400">
    <property type="protein sequence ID" value="BBI36580.1"/>
    <property type="molecule type" value="Genomic_DNA"/>
</dbReference>
<evidence type="ECO:0000259" key="1">
    <source>
        <dbReference type="Pfam" id="PF01408"/>
    </source>
</evidence>
<dbReference type="SUPFAM" id="SSF55347">
    <property type="entry name" value="Glyceraldehyde-3-phosphate dehydrogenase-like, C-terminal domain"/>
    <property type="match status" value="1"/>
</dbReference>
<feature type="domain" description="GFO/IDH/MocA-like oxidoreductase" evidence="2">
    <location>
        <begin position="205"/>
        <end position="278"/>
    </location>
</feature>
<evidence type="ECO:0000313" key="4">
    <source>
        <dbReference type="Proteomes" id="UP000289856"/>
    </source>
</evidence>
<dbReference type="KEGG" id="cohn:KCTCHS21_59790"/>
<reference evidence="3 4" key="1">
    <citation type="submission" date="2019-01" db="EMBL/GenBank/DDBJ databases">
        <title>Complete genome sequence of Cohnella hallensis HS21 isolated from Korean fir (Abies koreana) rhizospheric soil.</title>
        <authorList>
            <person name="Jiang L."/>
            <person name="Kang S.W."/>
            <person name="Kim S."/>
            <person name="Jung J."/>
            <person name="Kim C.Y."/>
            <person name="Kim D.H."/>
            <person name="Kim S.W."/>
            <person name="Lee J."/>
        </authorList>
    </citation>
    <scope>NUCLEOTIDE SEQUENCE [LARGE SCALE GENOMIC DNA]</scope>
    <source>
        <strain evidence="3 4">HS21</strain>
    </source>
</reference>
<dbReference type="GO" id="GO:0005737">
    <property type="term" value="C:cytoplasm"/>
    <property type="evidence" value="ECO:0007669"/>
    <property type="project" value="TreeGrafter"/>
</dbReference>
<dbReference type="Gene3D" id="3.30.360.10">
    <property type="entry name" value="Dihydrodipicolinate Reductase, domain 2"/>
    <property type="match status" value="1"/>
</dbReference>
<feature type="domain" description="Gfo/Idh/MocA-like oxidoreductase N-terminal" evidence="1">
    <location>
        <begin position="4"/>
        <end position="125"/>
    </location>
</feature>
<dbReference type="GO" id="GO:0006740">
    <property type="term" value="P:NADPH regeneration"/>
    <property type="evidence" value="ECO:0007669"/>
    <property type="project" value="TreeGrafter"/>
</dbReference>
<dbReference type="GO" id="GO:0016491">
    <property type="term" value="F:oxidoreductase activity"/>
    <property type="evidence" value="ECO:0007669"/>
    <property type="project" value="TreeGrafter"/>
</dbReference>
<name>A0A3T1DEM6_9BACL</name>
<dbReference type="PANTHER" id="PTHR42840">
    <property type="entry name" value="NAD(P)-BINDING ROSSMANN-FOLD SUPERFAMILY PROTEIN-RELATED"/>
    <property type="match status" value="1"/>
</dbReference>
<dbReference type="OrthoDB" id="9815825at2"/>
<dbReference type="AlphaFoldDB" id="A0A3T1DEM6"/>
<organism evidence="3 4">
    <name type="scientific">Cohnella abietis</name>
    <dbReference type="NCBI Taxonomy" id="2507935"/>
    <lineage>
        <taxon>Bacteria</taxon>
        <taxon>Bacillati</taxon>
        <taxon>Bacillota</taxon>
        <taxon>Bacilli</taxon>
        <taxon>Bacillales</taxon>
        <taxon>Paenibacillaceae</taxon>
        <taxon>Cohnella</taxon>
    </lineage>
</organism>
<evidence type="ECO:0000313" key="3">
    <source>
        <dbReference type="EMBL" id="BBI36580.1"/>
    </source>
</evidence>
<keyword evidence="4" id="KW-1185">Reference proteome</keyword>
<protein>
    <submittedName>
        <fullName evidence="3">Oxidoreductase</fullName>
    </submittedName>
</protein>
<dbReference type="InterPro" id="IPR055170">
    <property type="entry name" value="GFO_IDH_MocA-like_dom"/>
</dbReference>
<dbReference type="InterPro" id="IPR036291">
    <property type="entry name" value="NAD(P)-bd_dom_sf"/>
</dbReference>
<proteinExistence type="predicted"/>
<accession>A0A3T1DEM6</accession>
<dbReference type="Pfam" id="PF22725">
    <property type="entry name" value="GFO_IDH_MocA_C3"/>
    <property type="match status" value="1"/>
</dbReference>
<dbReference type="PANTHER" id="PTHR42840:SF7">
    <property type="entry name" value="BINDING ROSSMANN FOLD OXIDOREDUCTASE, PUTATIVE (AFU_ORTHOLOGUE AFUA_4G10190)-RELATED"/>
    <property type="match status" value="1"/>
</dbReference>
<dbReference type="Pfam" id="PF01408">
    <property type="entry name" value="GFO_IDH_MocA"/>
    <property type="match status" value="1"/>
</dbReference>